<dbReference type="InterPro" id="IPR003732">
    <property type="entry name" value="Daa-tRNA_deacyls_DTD"/>
</dbReference>
<dbReference type="GO" id="GO:0051499">
    <property type="term" value="F:D-aminoacyl-tRNA deacylase activity"/>
    <property type="evidence" value="ECO:0007669"/>
    <property type="project" value="UniProtKB-EC"/>
</dbReference>
<dbReference type="NCBIfam" id="TIGR00256">
    <property type="entry name" value="D-aminoacyl-tRNA deacylase"/>
    <property type="match status" value="1"/>
</dbReference>
<keyword evidence="2 3" id="KW-0820">tRNA-binding</keyword>
<keyword evidence="3 4" id="KW-0378">Hydrolase</keyword>
<feature type="short sequence motif" description="Gly-cisPro motif, important for rejection of L-amino acids" evidence="3">
    <location>
        <begin position="152"/>
        <end position="153"/>
    </location>
</feature>
<dbReference type="EMBL" id="CAKKNS010000002">
    <property type="protein sequence ID" value="CAH0416322.1"/>
    <property type="molecule type" value="Genomic_DNA"/>
</dbReference>
<dbReference type="Gene3D" id="3.50.80.10">
    <property type="entry name" value="D-tyrosyl-tRNA(Tyr) deacylase"/>
    <property type="match status" value="1"/>
</dbReference>
<proteinExistence type="inferred from homology"/>
<dbReference type="CDD" id="cd00563">
    <property type="entry name" value="Dtyr_deacylase"/>
    <property type="match status" value="1"/>
</dbReference>
<dbReference type="SUPFAM" id="SSF69500">
    <property type="entry name" value="DTD-like"/>
    <property type="match status" value="1"/>
</dbReference>
<keyword evidence="3" id="KW-0694">RNA-binding</keyword>
<dbReference type="PANTHER" id="PTHR10472">
    <property type="entry name" value="D-TYROSYL-TRNA TYR DEACYLASE"/>
    <property type="match status" value="1"/>
</dbReference>
<dbReference type="Pfam" id="PF02580">
    <property type="entry name" value="Tyr_Deacylase"/>
    <property type="match status" value="1"/>
</dbReference>
<comment type="catalytic activity">
    <reaction evidence="3">
        <text>a D-aminoacyl-tRNA + H2O = a tRNA + a D-alpha-amino acid + H(+)</text>
        <dbReference type="Rhea" id="RHEA:13953"/>
        <dbReference type="Rhea" id="RHEA-COMP:10123"/>
        <dbReference type="Rhea" id="RHEA-COMP:10124"/>
        <dbReference type="ChEBI" id="CHEBI:15377"/>
        <dbReference type="ChEBI" id="CHEBI:15378"/>
        <dbReference type="ChEBI" id="CHEBI:59871"/>
        <dbReference type="ChEBI" id="CHEBI:78442"/>
        <dbReference type="ChEBI" id="CHEBI:79333"/>
        <dbReference type="EC" id="3.1.1.96"/>
    </reaction>
</comment>
<comment type="similarity">
    <text evidence="1 3">Belongs to the DTD family.</text>
</comment>
<comment type="domain">
    <text evidence="3">A Gly-cisPro motif from one monomer fits into the active site of the other monomer to allow specific chiral rejection of L-amino acids.</text>
</comment>
<evidence type="ECO:0000256" key="3">
    <source>
        <dbReference type="HAMAP-Rule" id="MF_00518"/>
    </source>
</evidence>
<evidence type="ECO:0000313" key="5">
    <source>
        <dbReference type="Proteomes" id="UP000789707"/>
    </source>
</evidence>
<dbReference type="PANTHER" id="PTHR10472:SF5">
    <property type="entry name" value="D-AMINOACYL-TRNA DEACYLASE 1"/>
    <property type="match status" value="1"/>
</dbReference>
<comment type="subcellular location">
    <subcellularLocation>
        <location evidence="3">Cytoplasm</location>
    </subcellularLocation>
</comment>
<gene>
    <name evidence="3 4" type="primary">dtd</name>
    <name evidence="4" type="ORF">WFA24289_00624</name>
</gene>
<keyword evidence="3" id="KW-0963">Cytoplasm</keyword>
<comment type="caution">
    <text evidence="4">The sequence shown here is derived from an EMBL/GenBank/DDBJ whole genome shotgun (WGS) entry which is preliminary data.</text>
</comment>
<comment type="function">
    <text evidence="3">An aminoacyl-tRNA editing enzyme that deacylates mischarged D-aminoacyl-tRNAs. Also deacylates mischarged glycyl-tRNA(Ala), protecting cells against glycine mischarging by AlaRS. Acts via tRNA-based rather than protein-based catalysis; rejects L-amino acids rather than detecting D-amino acids in the active site. By recycling D-aminoacyl-tRNA to D-amino acids and free tRNA molecules, this enzyme counteracts the toxicity associated with the formation of D-aminoacyl-tRNA entities in vivo and helps enforce protein L-homochirality.</text>
</comment>
<evidence type="ECO:0000256" key="2">
    <source>
        <dbReference type="ARBA" id="ARBA00022555"/>
    </source>
</evidence>
<comment type="subunit">
    <text evidence="3">Homodimer.</text>
</comment>
<accession>A0ABM8Z685</accession>
<keyword evidence="5" id="KW-1185">Reference proteome</keyword>
<name>A0ABM8Z685_9LACO</name>
<evidence type="ECO:0000256" key="1">
    <source>
        <dbReference type="ARBA" id="ARBA00009673"/>
    </source>
</evidence>
<reference evidence="4 5" key="1">
    <citation type="submission" date="2021-11" db="EMBL/GenBank/DDBJ databases">
        <authorList>
            <person name="Depoorter E."/>
        </authorList>
    </citation>
    <scope>NUCLEOTIDE SEQUENCE [LARGE SCALE GENOMIC DNA]</scope>
    <source>
        <strain evidence="4 5">LMG 24289</strain>
    </source>
</reference>
<dbReference type="EC" id="3.1.1.-" evidence="3"/>
<dbReference type="EC" id="3.1.1.96" evidence="3"/>
<sequence>MQTAVYSILIFLGEIMRIIVQRVTQAQVTIENKLQGAIKNGVVLLVAIKDSDTQKELDYLCRKILNLRIFEDADGKMNQSLLDIKGEILSVSQFTLYAKTRKGNRPSFTDAGAPAFANEMYQKLNDQLAISGLKVATGVFGADMQVALTNDGPVTIILDTEMD</sequence>
<comment type="catalytic activity">
    <reaction evidence="3">
        <text>glycyl-tRNA(Ala) + H2O = tRNA(Ala) + glycine + H(+)</text>
        <dbReference type="Rhea" id="RHEA:53744"/>
        <dbReference type="Rhea" id="RHEA-COMP:9657"/>
        <dbReference type="Rhea" id="RHEA-COMP:13640"/>
        <dbReference type="ChEBI" id="CHEBI:15377"/>
        <dbReference type="ChEBI" id="CHEBI:15378"/>
        <dbReference type="ChEBI" id="CHEBI:57305"/>
        <dbReference type="ChEBI" id="CHEBI:78442"/>
        <dbReference type="ChEBI" id="CHEBI:78522"/>
    </reaction>
</comment>
<organism evidence="4 5">
    <name type="scientific">Periweissella fabaria</name>
    <dbReference type="NCBI Taxonomy" id="546157"/>
    <lineage>
        <taxon>Bacteria</taxon>
        <taxon>Bacillati</taxon>
        <taxon>Bacillota</taxon>
        <taxon>Bacilli</taxon>
        <taxon>Lactobacillales</taxon>
        <taxon>Lactobacillaceae</taxon>
        <taxon>Periweissella</taxon>
    </lineage>
</organism>
<protein>
    <recommendedName>
        <fullName evidence="3">D-aminoacyl-tRNA deacylase</fullName>
        <shortName evidence="3">DTD</shortName>
        <ecNumber evidence="3">3.1.1.96</ecNumber>
    </recommendedName>
    <alternativeName>
        <fullName evidence="3">Gly-tRNA(Ala) deacylase</fullName>
        <ecNumber evidence="3">3.1.1.-</ecNumber>
    </alternativeName>
</protein>
<dbReference type="HAMAP" id="MF_00518">
    <property type="entry name" value="Deacylase_Dtd"/>
    <property type="match status" value="1"/>
</dbReference>
<dbReference type="Proteomes" id="UP000789707">
    <property type="component" value="Unassembled WGS sequence"/>
</dbReference>
<evidence type="ECO:0000313" key="4">
    <source>
        <dbReference type="EMBL" id="CAH0416322.1"/>
    </source>
</evidence>
<dbReference type="InterPro" id="IPR023509">
    <property type="entry name" value="DTD-like_sf"/>
</dbReference>